<dbReference type="PROSITE" id="PS50110">
    <property type="entry name" value="RESPONSE_REGULATORY"/>
    <property type="match status" value="1"/>
</dbReference>
<dbReference type="Pfam" id="PF00196">
    <property type="entry name" value="GerE"/>
    <property type="match status" value="1"/>
</dbReference>
<dbReference type="SMART" id="SM00448">
    <property type="entry name" value="REC"/>
    <property type="match status" value="1"/>
</dbReference>
<dbReference type="PROSITE" id="PS50043">
    <property type="entry name" value="HTH_LUXR_2"/>
    <property type="match status" value="1"/>
</dbReference>
<keyword evidence="3" id="KW-0238">DNA-binding</keyword>
<evidence type="ECO:0000259" key="6">
    <source>
        <dbReference type="PROSITE" id="PS50043"/>
    </source>
</evidence>
<dbReference type="SMART" id="SM00421">
    <property type="entry name" value="HTH_LUXR"/>
    <property type="match status" value="1"/>
</dbReference>
<dbReference type="CDD" id="cd17535">
    <property type="entry name" value="REC_NarL-like"/>
    <property type="match status" value="1"/>
</dbReference>
<dbReference type="Pfam" id="PF00072">
    <property type="entry name" value="Response_reg"/>
    <property type="match status" value="1"/>
</dbReference>
<proteinExistence type="predicted"/>
<feature type="modified residue" description="4-aspartylphosphate" evidence="5">
    <location>
        <position position="56"/>
    </location>
</feature>
<reference evidence="8" key="1">
    <citation type="submission" date="2021-06" db="EMBL/GenBank/DDBJ databases">
        <authorList>
            <person name="Huq M.A."/>
        </authorList>
    </citation>
    <scope>NUCLEOTIDE SEQUENCE</scope>
    <source>
        <strain evidence="8">MAH-26</strain>
    </source>
</reference>
<dbReference type="PANTHER" id="PTHR43214">
    <property type="entry name" value="TWO-COMPONENT RESPONSE REGULATOR"/>
    <property type="match status" value="1"/>
</dbReference>
<dbReference type="CDD" id="cd06170">
    <property type="entry name" value="LuxR_C_like"/>
    <property type="match status" value="1"/>
</dbReference>
<feature type="domain" description="Response regulatory" evidence="7">
    <location>
        <begin position="5"/>
        <end position="121"/>
    </location>
</feature>
<dbReference type="PANTHER" id="PTHR43214:SF41">
    <property type="entry name" value="NITRATE_NITRITE RESPONSE REGULATOR PROTEIN NARP"/>
    <property type="match status" value="1"/>
</dbReference>
<dbReference type="EMBL" id="JAHSPG010000008">
    <property type="protein sequence ID" value="MBV4357733.1"/>
    <property type="molecule type" value="Genomic_DNA"/>
</dbReference>
<dbReference type="InterPro" id="IPR058245">
    <property type="entry name" value="NreC/VraR/RcsB-like_REC"/>
</dbReference>
<keyword evidence="9" id="KW-1185">Reference proteome</keyword>
<dbReference type="RefSeq" id="WP_217791391.1">
    <property type="nucleotide sequence ID" value="NZ_JAHSPG010000008.1"/>
</dbReference>
<evidence type="ECO:0000256" key="3">
    <source>
        <dbReference type="ARBA" id="ARBA00023125"/>
    </source>
</evidence>
<keyword evidence="2" id="KW-0805">Transcription regulation</keyword>
<evidence type="ECO:0000256" key="1">
    <source>
        <dbReference type="ARBA" id="ARBA00022553"/>
    </source>
</evidence>
<dbReference type="InterPro" id="IPR001789">
    <property type="entry name" value="Sig_transdc_resp-reg_receiver"/>
</dbReference>
<keyword evidence="1 5" id="KW-0597">Phosphoprotein</keyword>
<protein>
    <submittedName>
        <fullName evidence="8">Response regulator transcription factor</fullName>
    </submittedName>
</protein>
<feature type="domain" description="HTH luxR-type" evidence="6">
    <location>
        <begin position="145"/>
        <end position="210"/>
    </location>
</feature>
<accession>A0A9E2SA77</accession>
<organism evidence="8 9">
    <name type="scientific">Pinibacter aurantiacus</name>
    <dbReference type="NCBI Taxonomy" id="2851599"/>
    <lineage>
        <taxon>Bacteria</taxon>
        <taxon>Pseudomonadati</taxon>
        <taxon>Bacteroidota</taxon>
        <taxon>Chitinophagia</taxon>
        <taxon>Chitinophagales</taxon>
        <taxon>Chitinophagaceae</taxon>
        <taxon>Pinibacter</taxon>
    </lineage>
</organism>
<dbReference type="AlphaFoldDB" id="A0A9E2SA77"/>
<dbReference type="GO" id="GO:0006355">
    <property type="term" value="P:regulation of DNA-templated transcription"/>
    <property type="evidence" value="ECO:0007669"/>
    <property type="project" value="InterPro"/>
</dbReference>
<comment type="caution">
    <text evidence="8">The sequence shown here is derived from an EMBL/GenBank/DDBJ whole genome shotgun (WGS) entry which is preliminary data.</text>
</comment>
<gene>
    <name evidence="8" type="ORF">KTO63_11285</name>
</gene>
<evidence type="ECO:0000259" key="7">
    <source>
        <dbReference type="PROSITE" id="PS50110"/>
    </source>
</evidence>
<evidence type="ECO:0000256" key="2">
    <source>
        <dbReference type="ARBA" id="ARBA00023015"/>
    </source>
</evidence>
<dbReference type="InterPro" id="IPR000792">
    <property type="entry name" value="Tscrpt_reg_LuxR_C"/>
</dbReference>
<evidence type="ECO:0000313" key="9">
    <source>
        <dbReference type="Proteomes" id="UP000812270"/>
    </source>
</evidence>
<evidence type="ECO:0000313" key="8">
    <source>
        <dbReference type="EMBL" id="MBV4357733.1"/>
    </source>
</evidence>
<sequence>MTKLTILIADDHKLIRETWSYILNSDTRFEVVAECGDALSAVEMAKLKRPNIVLMDINMMPFTGFEATEKIRKLSPASKIIGVSMHSQPAYAKKMLQVGATGYVTKNSSREEMFKAIIEVYKGNKYICDEIKNIISHQMLDEKNEEPNIHSLTEREVQIINFIKQGDSSKEIADTLDISLKTVEVHRHNILKKLRLKNTAALVNFINNTGNYMN</sequence>
<keyword evidence="4" id="KW-0804">Transcription</keyword>
<dbReference type="PROSITE" id="PS00622">
    <property type="entry name" value="HTH_LUXR_1"/>
    <property type="match status" value="1"/>
</dbReference>
<dbReference type="GO" id="GO:0000160">
    <property type="term" value="P:phosphorelay signal transduction system"/>
    <property type="evidence" value="ECO:0007669"/>
    <property type="project" value="InterPro"/>
</dbReference>
<dbReference type="GO" id="GO:0003677">
    <property type="term" value="F:DNA binding"/>
    <property type="evidence" value="ECO:0007669"/>
    <property type="project" value="UniProtKB-KW"/>
</dbReference>
<name>A0A9E2SA77_9BACT</name>
<evidence type="ECO:0000256" key="5">
    <source>
        <dbReference type="PROSITE-ProRule" id="PRU00169"/>
    </source>
</evidence>
<dbReference type="InterPro" id="IPR039420">
    <property type="entry name" value="WalR-like"/>
</dbReference>
<dbReference type="Proteomes" id="UP000812270">
    <property type="component" value="Unassembled WGS sequence"/>
</dbReference>
<evidence type="ECO:0000256" key="4">
    <source>
        <dbReference type="ARBA" id="ARBA00023163"/>
    </source>
</evidence>